<dbReference type="InterPro" id="IPR036187">
    <property type="entry name" value="DNA_mismatch_repair_MutS_sf"/>
</dbReference>
<dbReference type="SMART" id="SM00463">
    <property type="entry name" value="SMR"/>
    <property type="match status" value="1"/>
</dbReference>
<dbReference type="SUPFAM" id="SSF52540">
    <property type="entry name" value="P-loop containing nucleoside triphosphate hydrolases"/>
    <property type="match status" value="1"/>
</dbReference>
<accession>A0ABX4IAB1</accession>
<comment type="function">
    <text evidence="9">Acts as a ribosome collision sensor, splitting the ribosome into its 2 subunits. Detects stalled/collided 70S ribosomes which it binds and splits by an ATP-hydrolysis driven conformational change. Acts upstream of the ribosome quality control system (RQC), a ribosome-associated complex that mediates the extraction of incompletely synthesized nascent chains from stalled ribosomes and their subsequent degradation. Probably generates substrates for RQC.</text>
</comment>
<dbReference type="NCBIfam" id="TIGR01069">
    <property type="entry name" value="mutS2"/>
    <property type="match status" value="1"/>
</dbReference>
<keyword evidence="3 9" id="KW-0547">Nucleotide-binding</keyword>
<dbReference type="InterPro" id="IPR046893">
    <property type="entry name" value="MSSS"/>
</dbReference>
<dbReference type="Pfam" id="PF20297">
    <property type="entry name" value="MSSS"/>
    <property type="match status" value="1"/>
</dbReference>
<dbReference type="EMBL" id="JXJT01000003">
    <property type="protein sequence ID" value="PCS04410.1"/>
    <property type="molecule type" value="Genomic_DNA"/>
</dbReference>
<comment type="function">
    <text evidence="9">Endonuclease that is involved in the suppression of homologous recombination and thus may have a key role in the control of bacterial genetic diversity.</text>
</comment>
<evidence type="ECO:0000256" key="8">
    <source>
        <dbReference type="ARBA" id="ARBA00023125"/>
    </source>
</evidence>
<dbReference type="EC" id="3.6.4.-" evidence="9"/>
<evidence type="ECO:0000256" key="2">
    <source>
        <dbReference type="ARBA" id="ARBA00022730"/>
    </source>
</evidence>
<comment type="similarity">
    <text evidence="9">Belongs to the DNA mismatch repair MutS family. MutS2 subfamily.</text>
</comment>
<dbReference type="InterPro" id="IPR036063">
    <property type="entry name" value="Smr_dom_sf"/>
</dbReference>
<evidence type="ECO:0000256" key="6">
    <source>
        <dbReference type="ARBA" id="ARBA00022840"/>
    </source>
</evidence>
<evidence type="ECO:0000256" key="5">
    <source>
        <dbReference type="ARBA" id="ARBA00022801"/>
    </source>
</evidence>
<keyword evidence="13" id="KW-1185">Reference proteome</keyword>
<evidence type="ECO:0000256" key="1">
    <source>
        <dbReference type="ARBA" id="ARBA00022722"/>
    </source>
</evidence>
<keyword evidence="8 9" id="KW-0238">DNA-binding</keyword>
<evidence type="ECO:0000256" key="10">
    <source>
        <dbReference type="SAM" id="Coils"/>
    </source>
</evidence>
<evidence type="ECO:0000256" key="4">
    <source>
        <dbReference type="ARBA" id="ARBA00022759"/>
    </source>
</evidence>
<dbReference type="PROSITE" id="PS00486">
    <property type="entry name" value="DNA_MISMATCH_REPAIR_2"/>
    <property type="match status" value="1"/>
</dbReference>
<dbReference type="InterPro" id="IPR027417">
    <property type="entry name" value="P-loop_NTPase"/>
</dbReference>
<keyword evidence="1 9" id="KW-0540">Nuclease</keyword>
<dbReference type="Gene3D" id="3.30.1370.110">
    <property type="match status" value="1"/>
</dbReference>
<name>A0ABX4IAB1_9LACT</name>
<dbReference type="Pfam" id="PF00488">
    <property type="entry name" value="MutS_V"/>
    <property type="match status" value="1"/>
</dbReference>
<dbReference type="InterPro" id="IPR000432">
    <property type="entry name" value="DNA_mismatch_repair_MutS_C"/>
</dbReference>
<dbReference type="InterPro" id="IPR007696">
    <property type="entry name" value="DNA_mismatch_repair_MutS_core"/>
</dbReference>
<dbReference type="PIRSF" id="PIRSF005814">
    <property type="entry name" value="MutS_YshD"/>
    <property type="match status" value="1"/>
</dbReference>
<gene>
    <name evidence="9" type="primary">mutS2</name>
    <name evidence="9" type="synonym">rqcU</name>
    <name evidence="12" type="ORF">RR45_GL001344</name>
</gene>
<evidence type="ECO:0000313" key="13">
    <source>
        <dbReference type="Proteomes" id="UP000218979"/>
    </source>
</evidence>
<evidence type="ECO:0000259" key="11">
    <source>
        <dbReference type="PROSITE" id="PS50828"/>
    </source>
</evidence>
<dbReference type="InterPro" id="IPR005747">
    <property type="entry name" value="MutS2"/>
</dbReference>
<protein>
    <recommendedName>
        <fullName evidence="9">Endonuclease MutS2</fullName>
        <ecNumber evidence="9">3.1.-.-</ecNumber>
    </recommendedName>
    <alternativeName>
        <fullName evidence="9">Ribosome-associated protein quality control-upstream factor</fullName>
        <shortName evidence="9">RQC-upstream factor</shortName>
        <shortName evidence="9">RqcU</shortName>
        <ecNumber evidence="9">3.6.4.-</ecNumber>
    </alternativeName>
</protein>
<evidence type="ECO:0000256" key="7">
    <source>
        <dbReference type="ARBA" id="ARBA00022884"/>
    </source>
</evidence>
<dbReference type="Gene3D" id="3.40.50.300">
    <property type="entry name" value="P-loop containing nucleotide triphosphate hydrolases"/>
    <property type="match status" value="1"/>
</dbReference>
<organism evidence="12 13">
    <name type="scientific">Pseudolactococcus chungangensis CAU 28 = DSM 22330</name>
    <dbReference type="NCBI Taxonomy" id="1122154"/>
    <lineage>
        <taxon>Bacteria</taxon>
        <taxon>Bacillati</taxon>
        <taxon>Bacillota</taxon>
        <taxon>Bacilli</taxon>
        <taxon>Lactobacillales</taxon>
        <taxon>Streptococcaceae</taxon>
        <taxon>Pseudolactococcus</taxon>
    </lineage>
</organism>
<dbReference type="Proteomes" id="UP000218979">
    <property type="component" value="Unassembled WGS sequence"/>
</dbReference>
<dbReference type="PROSITE" id="PS50828">
    <property type="entry name" value="SMR"/>
    <property type="match status" value="1"/>
</dbReference>
<keyword evidence="10" id="KW-0175">Coiled coil</keyword>
<keyword evidence="5 9" id="KW-0378">Hydrolase</keyword>
<reference evidence="12 13" key="1">
    <citation type="submission" date="2014-12" db="EMBL/GenBank/DDBJ databases">
        <title>Draft genome sequences of 10 type strains of Lactococcus.</title>
        <authorList>
            <person name="Sun Z."/>
            <person name="Zhong Z."/>
            <person name="Liu W."/>
            <person name="Zhang W."/>
            <person name="Zhang H."/>
        </authorList>
    </citation>
    <scope>NUCLEOTIDE SEQUENCE [LARGE SCALE GENOMIC DNA]</scope>
    <source>
        <strain evidence="12 13">DSM 22330</strain>
    </source>
</reference>
<dbReference type="SMART" id="SM00533">
    <property type="entry name" value="MUTSd"/>
    <property type="match status" value="1"/>
</dbReference>
<dbReference type="EC" id="3.1.-.-" evidence="9"/>
<dbReference type="SUPFAM" id="SSF160443">
    <property type="entry name" value="SMR domain-like"/>
    <property type="match status" value="1"/>
</dbReference>
<keyword evidence="4 9" id="KW-0255">Endonuclease</keyword>
<dbReference type="SUPFAM" id="SSF48334">
    <property type="entry name" value="DNA repair protein MutS, domain III"/>
    <property type="match status" value="1"/>
</dbReference>
<keyword evidence="6 9" id="KW-0067">ATP-binding</keyword>
<feature type="domain" description="Smr" evidence="11">
    <location>
        <begin position="705"/>
        <end position="780"/>
    </location>
</feature>
<dbReference type="Pfam" id="PF01713">
    <property type="entry name" value="Smr"/>
    <property type="match status" value="1"/>
</dbReference>
<dbReference type="SMART" id="SM00534">
    <property type="entry name" value="MUTSac"/>
    <property type="match status" value="1"/>
</dbReference>
<evidence type="ECO:0000256" key="3">
    <source>
        <dbReference type="ARBA" id="ARBA00022741"/>
    </source>
</evidence>
<feature type="coiled-coil region" evidence="10">
    <location>
        <begin position="520"/>
        <end position="583"/>
    </location>
</feature>
<proteinExistence type="inferred from homology"/>
<comment type="subunit">
    <text evidence="9">Homodimer. Binds to stalled ribosomes, contacting rRNA.</text>
</comment>
<comment type="caution">
    <text evidence="12">The sequence shown here is derived from an EMBL/GenBank/DDBJ whole genome shotgun (WGS) entry which is preliminary data.</text>
</comment>
<keyword evidence="7 9" id="KW-0694">RNA-binding</keyword>
<dbReference type="HAMAP" id="MF_00092">
    <property type="entry name" value="MutS2"/>
    <property type="match status" value="1"/>
</dbReference>
<keyword evidence="2 9" id="KW-0699">rRNA-binding</keyword>
<evidence type="ECO:0000313" key="12">
    <source>
        <dbReference type="EMBL" id="PCS04410.1"/>
    </source>
</evidence>
<dbReference type="PANTHER" id="PTHR48466:SF2">
    <property type="entry name" value="OS10G0509000 PROTEIN"/>
    <property type="match status" value="1"/>
</dbReference>
<dbReference type="InterPro" id="IPR045076">
    <property type="entry name" value="MutS"/>
</dbReference>
<evidence type="ECO:0000256" key="9">
    <source>
        <dbReference type="HAMAP-Rule" id="MF_00092"/>
    </source>
</evidence>
<dbReference type="PANTHER" id="PTHR48466">
    <property type="entry name" value="OS10G0509000 PROTEIN-RELATED"/>
    <property type="match status" value="1"/>
</dbReference>
<feature type="binding site" evidence="9">
    <location>
        <begin position="332"/>
        <end position="339"/>
    </location>
    <ligand>
        <name>ATP</name>
        <dbReference type="ChEBI" id="CHEBI:30616"/>
    </ligand>
</feature>
<sequence>MTMNKKILDILEFDQIKAQIARSLSTSQGQNEMAHLSPISDKARIQKWFDELSEFGTIVQENGPVPLSNTADLTEILRRIELDASLASQEFAKIKKVLRLANETRHFFEQAVNVSFPVLGQTIDKFVDVAYLLGLLQVIDSAGALSDTASDKLYTLRQNIKKGDAEVKKILAEILSKSQSSLTESIITIRQGRPVLAVRSDSKNKVPGIVHDMSASGQTFYIEPNRVVQLNNDIAQKKIEEKNEVARILRELAEAIKPHIDDIRQNTWLIGQIDLINAKYRYQVAQKATVPLISDHKAVKLYAARHPLIDPKVVVANDLFFDQTLETIVITGPNTGGKTITLKTLGVVQLMAQSGLPILADLGSQVGIFTEIFADIGDEQSIAQSLSTFSSHMTNIVSILGQVDAKSLVLFDELGAGTDPKEGAALAISILDFLKSKHVKTLATTHYPELKAYGVESDGVENASMAFDLDNFRPTYRLVQGVPGRSNALEISRRLGLPTQILAEAAGFLTEDEHDVNVMIASLEQKNQEMLESAKQIKVLEKDNELLHHDLSRALETFNRDREKELNKAREEAQDIVKVAVEEADNILKNLQEKSLLKPHEIIDAKHQLGELAPEIVDLSKNKILKKAKAKRGLKPGVEVLVLSYNQRGNLVRLVKDGRWEVQMGLITTKLSEDEFEPIEPEEKVKKTKTKAVKKTVTSNIKAQLDLRGVRYEEARKMLDDYMDQALLANLHQITIVHGIGTGVIRDMVREYLQRSRHVKSYTYAPQNAGGSGASIVTLK</sequence>
<dbReference type="InterPro" id="IPR002625">
    <property type="entry name" value="Smr_dom"/>
</dbReference>